<dbReference type="Ensembl" id="ENSACIT00000003104.1">
    <property type="protein sequence ID" value="ENSACIP00000003001.1"/>
    <property type="gene ID" value="ENSACIG00000002408.1"/>
</dbReference>
<reference evidence="1" key="1">
    <citation type="submission" date="2025-08" db="UniProtKB">
        <authorList>
            <consortium name="Ensembl"/>
        </authorList>
    </citation>
    <scope>IDENTIFICATION</scope>
</reference>
<evidence type="ECO:0000313" key="2">
    <source>
        <dbReference type="Proteomes" id="UP000261340"/>
    </source>
</evidence>
<dbReference type="AlphaFoldDB" id="A0A3Q0QZL7"/>
<keyword evidence="2" id="KW-1185">Reference proteome</keyword>
<protein>
    <submittedName>
        <fullName evidence="1">Uncharacterized protein</fullName>
    </submittedName>
</protein>
<reference evidence="1" key="2">
    <citation type="submission" date="2025-09" db="UniProtKB">
        <authorList>
            <consortium name="Ensembl"/>
        </authorList>
    </citation>
    <scope>IDENTIFICATION</scope>
</reference>
<dbReference type="Proteomes" id="UP000261340">
    <property type="component" value="Unplaced"/>
</dbReference>
<organism evidence="1 2">
    <name type="scientific">Amphilophus citrinellus</name>
    <name type="common">Midas cichlid</name>
    <name type="synonym">Cichlasoma citrinellum</name>
    <dbReference type="NCBI Taxonomy" id="61819"/>
    <lineage>
        <taxon>Eukaryota</taxon>
        <taxon>Metazoa</taxon>
        <taxon>Chordata</taxon>
        <taxon>Craniata</taxon>
        <taxon>Vertebrata</taxon>
        <taxon>Euteleostomi</taxon>
        <taxon>Actinopterygii</taxon>
        <taxon>Neopterygii</taxon>
        <taxon>Teleostei</taxon>
        <taxon>Neoteleostei</taxon>
        <taxon>Acanthomorphata</taxon>
        <taxon>Ovalentaria</taxon>
        <taxon>Cichlomorphae</taxon>
        <taxon>Cichliformes</taxon>
        <taxon>Cichlidae</taxon>
        <taxon>New World cichlids</taxon>
        <taxon>Cichlasomatinae</taxon>
        <taxon>Heroini</taxon>
        <taxon>Amphilophus</taxon>
    </lineage>
</organism>
<proteinExistence type="predicted"/>
<sequence length="88" mass="10378">IFSDGYDDYLDFFCNRIVYRHSQNKQTPLDVQKILCQTKPTPCFTNPHVVTSRRSCVISRHLLRSGTHRLTQNNTHTIIRYSVHYPNI</sequence>
<evidence type="ECO:0000313" key="1">
    <source>
        <dbReference type="Ensembl" id="ENSACIP00000003001.1"/>
    </source>
</evidence>
<accession>A0A3Q0QZL7</accession>
<name>A0A3Q0QZL7_AMPCI</name>